<feature type="compositionally biased region" description="Basic and acidic residues" evidence="1">
    <location>
        <begin position="22"/>
        <end position="31"/>
    </location>
</feature>
<organism evidence="2">
    <name type="scientific">Oryza punctata</name>
    <name type="common">Red rice</name>
    <dbReference type="NCBI Taxonomy" id="4537"/>
    <lineage>
        <taxon>Eukaryota</taxon>
        <taxon>Viridiplantae</taxon>
        <taxon>Streptophyta</taxon>
        <taxon>Embryophyta</taxon>
        <taxon>Tracheophyta</taxon>
        <taxon>Spermatophyta</taxon>
        <taxon>Magnoliopsida</taxon>
        <taxon>Liliopsida</taxon>
        <taxon>Poales</taxon>
        <taxon>Poaceae</taxon>
        <taxon>BOP clade</taxon>
        <taxon>Oryzoideae</taxon>
        <taxon>Oryzeae</taxon>
        <taxon>Oryzinae</taxon>
        <taxon>Oryza</taxon>
    </lineage>
</organism>
<accession>A0A0E0M7B3</accession>
<evidence type="ECO:0000256" key="1">
    <source>
        <dbReference type="SAM" id="MobiDB-lite"/>
    </source>
</evidence>
<feature type="compositionally biased region" description="Polar residues" evidence="1">
    <location>
        <begin position="1"/>
        <end position="10"/>
    </location>
</feature>
<dbReference type="HOGENOM" id="CLU_2762186_0_0_1"/>
<keyword evidence="3" id="KW-1185">Reference proteome</keyword>
<dbReference type="EnsemblPlants" id="OPUNC10G07610.1">
    <property type="protein sequence ID" value="OPUNC10G07610.1"/>
    <property type="gene ID" value="OPUNC10G07610"/>
</dbReference>
<sequence>MSKWKQTVQVQAIDPSMSPSAHGHERRGEVDGDRHWGCCRGGWMPICRSSSQGINGGIVANGGELLRRFY</sequence>
<reference evidence="2" key="1">
    <citation type="submission" date="2015-04" db="UniProtKB">
        <authorList>
            <consortium name="EnsemblPlants"/>
        </authorList>
    </citation>
    <scope>IDENTIFICATION</scope>
</reference>
<dbReference type="Gramene" id="OPUNC10G07610.1">
    <property type="protein sequence ID" value="OPUNC10G07610.1"/>
    <property type="gene ID" value="OPUNC10G07610"/>
</dbReference>
<evidence type="ECO:0000313" key="3">
    <source>
        <dbReference type="Proteomes" id="UP000026962"/>
    </source>
</evidence>
<evidence type="ECO:0000313" key="2">
    <source>
        <dbReference type="EnsemblPlants" id="OPUNC10G07610.1"/>
    </source>
</evidence>
<feature type="region of interest" description="Disordered" evidence="1">
    <location>
        <begin position="1"/>
        <end position="31"/>
    </location>
</feature>
<proteinExistence type="predicted"/>
<name>A0A0E0M7B3_ORYPU</name>
<dbReference type="Proteomes" id="UP000026962">
    <property type="component" value="Chromosome 10"/>
</dbReference>
<protein>
    <submittedName>
        <fullName evidence="2">Uncharacterized protein</fullName>
    </submittedName>
</protein>
<reference evidence="2" key="2">
    <citation type="submission" date="2018-05" db="EMBL/GenBank/DDBJ databases">
        <title>OpunRS2 (Oryza punctata Reference Sequence Version 2).</title>
        <authorList>
            <person name="Zhang J."/>
            <person name="Kudrna D."/>
            <person name="Lee S."/>
            <person name="Talag J."/>
            <person name="Welchert J."/>
            <person name="Wing R.A."/>
        </authorList>
    </citation>
    <scope>NUCLEOTIDE SEQUENCE [LARGE SCALE GENOMIC DNA]</scope>
</reference>
<dbReference type="AlphaFoldDB" id="A0A0E0M7B3"/>